<dbReference type="PANTHER" id="PTHR34298">
    <property type="entry name" value="SEGREGATION AND CONDENSATION PROTEIN B"/>
    <property type="match status" value="1"/>
</dbReference>
<evidence type="ECO:0000256" key="4">
    <source>
        <dbReference type="ARBA" id="ARBA00023306"/>
    </source>
</evidence>
<keyword evidence="1" id="KW-0963">Cytoplasm</keyword>
<accession>A0AAE3XPF8</accession>
<dbReference type="InterPro" id="IPR036388">
    <property type="entry name" value="WH-like_DNA-bd_sf"/>
</dbReference>
<proteinExistence type="predicted"/>
<evidence type="ECO:0000313" key="5">
    <source>
        <dbReference type="EMBL" id="MDR6240230.1"/>
    </source>
</evidence>
<sequence length="160" mass="18141">MEEASGVMIEKSMIQGGIDFLVEKYNDDDYAFSIYEINEGYIFKTKPAYKHFINTLTKVQSKKKLSASALETLSIIAYKQPVTKGEVEKIRGVNSDYAVKRLLEKGLIEIRGKSDLLGRPLLYGTSDFFMEYFGLASINDLPSHLENEKLDNKIGLEQEL</sequence>
<keyword evidence="3" id="KW-0159">Chromosome partition</keyword>
<dbReference type="Proteomes" id="UP001185092">
    <property type="component" value="Unassembled WGS sequence"/>
</dbReference>
<gene>
    <name evidence="5" type="ORF">HNQ88_003296</name>
</gene>
<dbReference type="Pfam" id="PF04079">
    <property type="entry name" value="SMC_ScpB"/>
    <property type="match status" value="1"/>
</dbReference>
<dbReference type="GO" id="GO:0051304">
    <property type="term" value="P:chromosome separation"/>
    <property type="evidence" value="ECO:0007669"/>
    <property type="project" value="InterPro"/>
</dbReference>
<evidence type="ECO:0000256" key="3">
    <source>
        <dbReference type="ARBA" id="ARBA00022829"/>
    </source>
</evidence>
<keyword evidence="6" id="KW-1185">Reference proteome</keyword>
<dbReference type="EMBL" id="JAVDQD010000004">
    <property type="protein sequence ID" value="MDR6240230.1"/>
    <property type="molecule type" value="Genomic_DNA"/>
</dbReference>
<dbReference type="GO" id="GO:0051301">
    <property type="term" value="P:cell division"/>
    <property type="evidence" value="ECO:0007669"/>
    <property type="project" value="UniProtKB-KW"/>
</dbReference>
<dbReference type="PIRSF" id="PIRSF019345">
    <property type="entry name" value="ScpB"/>
    <property type="match status" value="1"/>
</dbReference>
<name>A0AAE3XPF8_9BACT</name>
<dbReference type="AlphaFoldDB" id="A0AAE3XPF8"/>
<keyword evidence="2" id="KW-0132">Cell division</keyword>
<dbReference type="PANTHER" id="PTHR34298:SF2">
    <property type="entry name" value="SEGREGATION AND CONDENSATION PROTEIN B"/>
    <property type="match status" value="1"/>
</dbReference>
<dbReference type="InterPro" id="IPR005234">
    <property type="entry name" value="ScpB_csome_segregation"/>
</dbReference>
<evidence type="ECO:0000313" key="6">
    <source>
        <dbReference type="Proteomes" id="UP001185092"/>
    </source>
</evidence>
<evidence type="ECO:0000256" key="2">
    <source>
        <dbReference type="ARBA" id="ARBA00022618"/>
    </source>
</evidence>
<comment type="caution">
    <text evidence="5">The sequence shown here is derived from an EMBL/GenBank/DDBJ whole genome shotgun (WGS) entry which is preliminary data.</text>
</comment>
<reference evidence="5" key="1">
    <citation type="submission" date="2023-07" db="EMBL/GenBank/DDBJ databases">
        <title>Genomic Encyclopedia of Type Strains, Phase IV (KMG-IV): sequencing the most valuable type-strain genomes for metagenomic binning, comparative biology and taxonomic classification.</title>
        <authorList>
            <person name="Goeker M."/>
        </authorList>
    </citation>
    <scope>NUCLEOTIDE SEQUENCE</scope>
    <source>
        <strain evidence="5">DSM 26174</strain>
    </source>
</reference>
<dbReference type="SUPFAM" id="SSF46785">
    <property type="entry name" value="Winged helix' DNA-binding domain"/>
    <property type="match status" value="2"/>
</dbReference>
<dbReference type="Gene3D" id="1.10.10.10">
    <property type="entry name" value="Winged helix-like DNA-binding domain superfamily/Winged helix DNA-binding domain"/>
    <property type="match status" value="2"/>
</dbReference>
<dbReference type="NCBIfam" id="TIGR00281">
    <property type="entry name" value="SMC-Scp complex subunit ScpB"/>
    <property type="match status" value="1"/>
</dbReference>
<dbReference type="InterPro" id="IPR036390">
    <property type="entry name" value="WH_DNA-bd_sf"/>
</dbReference>
<evidence type="ECO:0000256" key="1">
    <source>
        <dbReference type="ARBA" id="ARBA00022490"/>
    </source>
</evidence>
<keyword evidence="4" id="KW-0131">Cell cycle</keyword>
<organism evidence="5 6">
    <name type="scientific">Aureibacter tunicatorum</name>
    <dbReference type="NCBI Taxonomy" id="866807"/>
    <lineage>
        <taxon>Bacteria</taxon>
        <taxon>Pseudomonadati</taxon>
        <taxon>Bacteroidota</taxon>
        <taxon>Cytophagia</taxon>
        <taxon>Cytophagales</taxon>
        <taxon>Persicobacteraceae</taxon>
        <taxon>Aureibacter</taxon>
    </lineage>
</organism>
<protein>
    <submittedName>
        <fullName evidence="5">Segregation and condensation protein B</fullName>
    </submittedName>
</protein>